<dbReference type="FunFam" id="1.10.287.130:FF:000001">
    <property type="entry name" value="Two-component sensor histidine kinase"/>
    <property type="match status" value="1"/>
</dbReference>
<evidence type="ECO:0000313" key="15">
    <source>
        <dbReference type="EMBL" id="GIP17895.1"/>
    </source>
</evidence>
<dbReference type="PANTHER" id="PTHR43711:SF1">
    <property type="entry name" value="HISTIDINE KINASE 1"/>
    <property type="match status" value="1"/>
</dbReference>
<evidence type="ECO:0000256" key="9">
    <source>
        <dbReference type="ARBA" id="ARBA00022840"/>
    </source>
</evidence>
<keyword evidence="11 12" id="KW-0472">Membrane</keyword>
<dbReference type="InterPro" id="IPR004358">
    <property type="entry name" value="Sig_transdc_His_kin-like_C"/>
</dbReference>
<dbReference type="SUPFAM" id="SSF47384">
    <property type="entry name" value="Homodimeric domain of signal transducing histidine kinase"/>
    <property type="match status" value="1"/>
</dbReference>
<dbReference type="InterPro" id="IPR036890">
    <property type="entry name" value="HATPase_C_sf"/>
</dbReference>
<evidence type="ECO:0000256" key="2">
    <source>
        <dbReference type="ARBA" id="ARBA00004651"/>
    </source>
</evidence>
<evidence type="ECO:0000256" key="7">
    <source>
        <dbReference type="ARBA" id="ARBA00022741"/>
    </source>
</evidence>
<feature type="domain" description="HAMP" evidence="14">
    <location>
        <begin position="91"/>
        <end position="145"/>
    </location>
</feature>
<comment type="caution">
    <text evidence="15">The sequence shown here is derived from an EMBL/GenBank/DDBJ whole genome shotgun (WGS) entry which is preliminary data.</text>
</comment>
<dbReference type="InterPro" id="IPR005467">
    <property type="entry name" value="His_kinase_dom"/>
</dbReference>
<proteinExistence type="predicted"/>
<sequence>MKRLADVRGAGMKRLADVMHVAMNVLLVLAGLLLGLTASFFLTAVIYAKTGWEPHGLLALIINATFGFLLFGFGLAILGRLIRPKEHQFWTELMEAIRRISRGDFHVNIQPHFGDRNGSKQKKHPLHQLVIGINDMAANLKEMEELRQEFISNVSHEIGTPLTSISGFAKALKNEQLDQQQRQRYLTIIEEECARLSKLSDNLLKLAVLDSEQHPFQRSAYRLDKQLTAVILACEPQWAEKNIEMDVDAQAIMIAADEMLMSQVWMNLIHNAIKFTPDGGSISVAMSRSGDSVLVCIADSGAGIAEADLPRIFERFYKADKSRTRTAGGSGLGLSIVQKIVEMHQGSIAVSSKPGAGTQFTVTLPLESKR</sequence>
<evidence type="ECO:0000256" key="3">
    <source>
        <dbReference type="ARBA" id="ARBA00012438"/>
    </source>
</evidence>
<dbReference type="PROSITE" id="PS50885">
    <property type="entry name" value="HAMP"/>
    <property type="match status" value="1"/>
</dbReference>
<dbReference type="EC" id="2.7.13.3" evidence="3"/>
<keyword evidence="16" id="KW-1185">Reference proteome</keyword>
<dbReference type="GO" id="GO:0005524">
    <property type="term" value="F:ATP binding"/>
    <property type="evidence" value="ECO:0007669"/>
    <property type="project" value="UniProtKB-KW"/>
</dbReference>
<keyword evidence="8 15" id="KW-0418">Kinase</keyword>
<name>A0A919YQN4_9BACL</name>
<protein>
    <recommendedName>
        <fullName evidence="3">histidine kinase</fullName>
        <ecNumber evidence="3">2.7.13.3</ecNumber>
    </recommendedName>
</protein>
<feature type="transmembrane region" description="Helical" evidence="12">
    <location>
        <begin position="21"/>
        <end position="48"/>
    </location>
</feature>
<keyword evidence="6" id="KW-0808">Transferase</keyword>
<reference evidence="15" key="1">
    <citation type="submission" date="2021-03" db="EMBL/GenBank/DDBJ databases">
        <title>Antimicrobial resistance genes in bacteria isolated from Japanese honey, and their potential for conferring macrolide and lincosamide resistance in the American foulbrood pathogen Paenibacillus larvae.</title>
        <authorList>
            <person name="Okamoto M."/>
            <person name="Kumagai M."/>
            <person name="Kanamori H."/>
            <person name="Takamatsu D."/>
        </authorList>
    </citation>
    <scope>NUCLEOTIDE SEQUENCE</scope>
    <source>
        <strain evidence="15">J40TS1</strain>
    </source>
</reference>
<dbReference type="AlphaFoldDB" id="A0A919YQN4"/>
<evidence type="ECO:0000256" key="10">
    <source>
        <dbReference type="ARBA" id="ARBA00023012"/>
    </source>
</evidence>
<dbReference type="EMBL" id="BOSE01000007">
    <property type="protein sequence ID" value="GIP17895.1"/>
    <property type="molecule type" value="Genomic_DNA"/>
</dbReference>
<keyword evidence="9" id="KW-0067">ATP-binding</keyword>
<dbReference type="GO" id="GO:0000155">
    <property type="term" value="F:phosphorelay sensor kinase activity"/>
    <property type="evidence" value="ECO:0007669"/>
    <property type="project" value="InterPro"/>
</dbReference>
<dbReference type="SMART" id="SM00387">
    <property type="entry name" value="HATPase_c"/>
    <property type="match status" value="1"/>
</dbReference>
<dbReference type="FunFam" id="3.30.565.10:FF:000006">
    <property type="entry name" value="Sensor histidine kinase WalK"/>
    <property type="match status" value="1"/>
</dbReference>
<dbReference type="Proteomes" id="UP000683139">
    <property type="component" value="Unassembled WGS sequence"/>
</dbReference>
<evidence type="ECO:0000256" key="4">
    <source>
        <dbReference type="ARBA" id="ARBA00022475"/>
    </source>
</evidence>
<evidence type="ECO:0000259" key="13">
    <source>
        <dbReference type="PROSITE" id="PS50109"/>
    </source>
</evidence>
<gene>
    <name evidence="15" type="ORF">J40TS1_35370</name>
</gene>
<keyword evidence="7" id="KW-0547">Nucleotide-binding</keyword>
<keyword evidence="12" id="KW-1133">Transmembrane helix</keyword>
<evidence type="ECO:0000256" key="1">
    <source>
        <dbReference type="ARBA" id="ARBA00000085"/>
    </source>
</evidence>
<evidence type="ECO:0000256" key="11">
    <source>
        <dbReference type="ARBA" id="ARBA00023136"/>
    </source>
</evidence>
<dbReference type="CDD" id="cd00075">
    <property type="entry name" value="HATPase"/>
    <property type="match status" value="1"/>
</dbReference>
<dbReference type="PRINTS" id="PR00344">
    <property type="entry name" value="BCTRLSENSOR"/>
</dbReference>
<keyword evidence="12" id="KW-0812">Transmembrane</keyword>
<evidence type="ECO:0000313" key="16">
    <source>
        <dbReference type="Proteomes" id="UP000683139"/>
    </source>
</evidence>
<comment type="catalytic activity">
    <reaction evidence="1">
        <text>ATP + protein L-histidine = ADP + protein N-phospho-L-histidine.</text>
        <dbReference type="EC" id="2.7.13.3"/>
    </reaction>
</comment>
<feature type="transmembrane region" description="Helical" evidence="12">
    <location>
        <begin position="54"/>
        <end position="78"/>
    </location>
</feature>
<dbReference type="PANTHER" id="PTHR43711">
    <property type="entry name" value="TWO-COMPONENT HISTIDINE KINASE"/>
    <property type="match status" value="1"/>
</dbReference>
<keyword evidence="4" id="KW-1003">Cell membrane</keyword>
<dbReference type="Pfam" id="PF02518">
    <property type="entry name" value="HATPase_c"/>
    <property type="match status" value="1"/>
</dbReference>
<dbReference type="SUPFAM" id="SSF55874">
    <property type="entry name" value="ATPase domain of HSP90 chaperone/DNA topoisomerase II/histidine kinase"/>
    <property type="match status" value="1"/>
</dbReference>
<dbReference type="InterPro" id="IPR050736">
    <property type="entry name" value="Sensor_HK_Regulatory"/>
</dbReference>
<dbReference type="InterPro" id="IPR036097">
    <property type="entry name" value="HisK_dim/P_sf"/>
</dbReference>
<keyword evidence="10" id="KW-0902">Two-component regulatory system</keyword>
<evidence type="ECO:0000256" key="5">
    <source>
        <dbReference type="ARBA" id="ARBA00022553"/>
    </source>
</evidence>
<accession>A0A919YQN4</accession>
<dbReference type="Gene3D" id="3.30.565.10">
    <property type="entry name" value="Histidine kinase-like ATPase, C-terminal domain"/>
    <property type="match status" value="1"/>
</dbReference>
<keyword evidence="5" id="KW-0597">Phosphoprotein</keyword>
<dbReference type="Pfam" id="PF00512">
    <property type="entry name" value="HisKA"/>
    <property type="match status" value="1"/>
</dbReference>
<dbReference type="InterPro" id="IPR003661">
    <property type="entry name" value="HisK_dim/P_dom"/>
</dbReference>
<evidence type="ECO:0000256" key="12">
    <source>
        <dbReference type="SAM" id="Phobius"/>
    </source>
</evidence>
<dbReference type="Gene3D" id="1.10.287.130">
    <property type="match status" value="1"/>
</dbReference>
<dbReference type="PROSITE" id="PS50109">
    <property type="entry name" value="HIS_KIN"/>
    <property type="match status" value="1"/>
</dbReference>
<dbReference type="SMART" id="SM00388">
    <property type="entry name" value="HisKA"/>
    <property type="match status" value="1"/>
</dbReference>
<dbReference type="InterPro" id="IPR003660">
    <property type="entry name" value="HAMP_dom"/>
</dbReference>
<evidence type="ECO:0000256" key="6">
    <source>
        <dbReference type="ARBA" id="ARBA00022679"/>
    </source>
</evidence>
<dbReference type="InterPro" id="IPR003594">
    <property type="entry name" value="HATPase_dom"/>
</dbReference>
<dbReference type="CDD" id="cd00082">
    <property type="entry name" value="HisKA"/>
    <property type="match status" value="1"/>
</dbReference>
<organism evidence="15 16">
    <name type="scientific">Paenibacillus montaniterrae</name>
    <dbReference type="NCBI Taxonomy" id="429341"/>
    <lineage>
        <taxon>Bacteria</taxon>
        <taxon>Bacillati</taxon>
        <taxon>Bacillota</taxon>
        <taxon>Bacilli</taxon>
        <taxon>Bacillales</taxon>
        <taxon>Paenibacillaceae</taxon>
        <taxon>Paenibacillus</taxon>
    </lineage>
</organism>
<evidence type="ECO:0000259" key="14">
    <source>
        <dbReference type="PROSITE" id="PS50885"/>
    </source>
</evidence>
<dbReference type="GO" id="GO:0005886">
    <property type="term" value="C:plasma membrane"/>
    <property type="evidence" value="ECO:0007669"/>
    <property type="project" value="UniProtKB-SubCell"/>
</dbReference>
<comment type="subcellular location">
    <subcellularLocation>
        <location evidence="2">Cell membrane</location>
        <topology evidence="2">Multi-pass membrane protein</topology>
    </subcellularLocation>
</comment>
<evidence type="ECO:0000256" key="8">
    <source>
        <dbReference type="ARBA" id="ARBA00022777"/>
    </source>
</evidence>
<dbReference type="CDD" id="cd06225">
    <property type="entry name" value="HAMP"/>
    <property type="match status" value="1"/>
</dbReference>
<feature type="domain" description="Histidine kinase" evidence="13">
    <location>
        <begin position="153"/>
        <end position="368"/>
    </location>
</feature>